<dbReference type="GO" id="GO:0060213">
    <property type="term" value="P:positive regulation of nuclear-transcribed mRNA poly(A) tail shortening"/>
    <property type="evidence" value="ECO:0007669"/>
    <property type="project" value="TreeGrafter"/>
</dbReference>
<dbReference type="PANTHER" id="PTHR13020:SF25">
    <property type="entry name" value="PROTEIN GAWKY"/>
    <property type="match status" value="1"/>
</dbReference>
<dbReference type="PANTHER" id="PTHR13020">
    <property type="entry name" value="TRINUCLEOTIDE REPEAT-CONTAINING GENE 6"/>
    <property type="match status" value="1"/>
</dbReference>
<reference evidence="1" key="1">
    <citation type="submission" date="2014-12" db="EMBL/GenBank/DDBJ databases">
        <title>Insight into the proteome of Arion vulgaris.</title>
        <authorList>
            <person name="Aradska J."/>
            <person name="Bulat T."/>
            <person name="Smidak R."/>
            <person name="Sarate P."/>
            <person name="Gangsoo J."/>
            <person name="Sialana F."/>
            <person name="Bilban M."/>
            <person name="Lubec G."/>
        </authorList>
    </citation>
    <scope>NUCLEOTIDE SEQUENCE</scope>
    <source>
        <tissue evidence="1">Skin</tissue>
    </source>
</reference>
<dbReference type="InterPro" id="IPR012677">
    <property type="entry name" value="Nucleotide-bd_a/b_plait_sf"/>
</dbReference>
<organism evidence="1">
    <name type="scientific">Arion vulgaris</name>
    <dbReference type="NCBI Taxonomy" id="1028688"/>
    <lineage>
        <taxon>Eukaryota</taxon>
        <taxon>Metazoa</taxon>
        <taxon>Spiralia</taxon>
        <taxon>Lophotrochozoa</taxon>
        <taxon>Mollusca</taxon>
        <taxon>Gastropoda</taxon>
        <taxon>Heterobranchia</taxon>
        <taxon>Euthyneura</taxon>
        <taxon>Panpulmonata</taxon>
        <taxon>Eupulmonata</taxon>
        <taxon>Stylommatophora</taxon>
        <taxon>Helicina</taxon>
        <taxon>Arionoidea</taxon>
        <taxon>Arionidae</taxon>
        <taxon>Arion</taxon>
    </lineage>
</organism>
<name>A0A0B6Y465_9EUPU</name>
<feature type="non-terminal residue" evidence="1">
    <location>
        <position position="1"/>
    </location>
</feature>
<dbReference type="InterPro" id="IPR052068">
    <property type="entry name" value="GW182_domain"/>
</dbReference>
<proteinExistence type="predicted"/>
<evidence type="ECO:0008006" key="2">
    <source>
        <dbReference type="Google" id="ProtNLM"/>
    </source>
</evidence>
<sequence>QTSWPHSSNSAFTKVTGSSWNDNNVAPSSWILLKNLTVDHSTVRALSAQHGTVVSFYPLAQGQLALVQYGNRKASFVAQQRL</sequence>
<dbReference type="AlphaFoldDB" id="A0A0B6Y465"/>
<protein>
    <recommendedName>
        <fullName evidence="2">RRM domain-containing protein</fullName>
    </recommendedName>
</protein>
<dbReference type="GO" id="GO:0035195">
    <property type="term" value="P:miRNA-mediated post-transcriptional gene silencing"/>
    <property type="evidence" value="ECO:0007669"/>
    <property type="project" value="TreeGrafter"/>
</dbReference>
<accession>A0A0B6Y465</accession>
<gene>
    <name evidence="1" type="primary">ORF10423</name>
</gene>
<dbReference type="GO" id="GO:0000932">
    <property type="term" value="C:P-body"/>
    <property type="evidence" value="ECO:0007669"/>
    <property type="project" value="TreeGrafter"/>
</dbReference>
<dbReference type="Gene3D" id="3.30.70.330">
    <property type="match status" value="1"/>
</dbReference>
<dbReference type="EMBL" id="HACG01003455">
    <property type="protein sequence ID" value="CEK50320.1"/>
    <property type="molecule type" value="Transcribed_RNA"/>
</dbReference>
<dbReference type="GO" id="GO:0005654">
    <property type="term" value="C:nucleoplasm"/>
    <property type="evidence" value="ECO:0007669"/>
    <property type="project" value="TreeGrafter"/>
</dbReference>
<evidence type="ECO:0000313" key="1">
    <source>
        <dbReference type="EMBL" id="CEK50320.1"/>
    </source>
</evidence>
<feature type="non-terminal residue" evidence="1">
    <location>
        <position position="82"/>
    </location>
</feature>